<comment type="similarity">
    <text evidence="1 4">Belongs to the universal ribosomal protein uL22 family.</text>
</comment>
<name>A0AA43QIH2_9LECA</name>
<dbReference type="FunFam" id="3.90.470.10:FF:000017">
    <property type="entry name" value="54S ribosomal protein L22, mitochondrial"/>
    <property type="match status" value="1"/>
</dbReference>
<evidence type="ECO:0000313" key="6">
    <source>
        <dbReference type="EMBL" id="MDI1485501.1"/>
    </source>
</evidence>
<evidence type="ECO:0000256" key="5">
    <source>
        <dbReference type="SAM" id="MobiDB-lite"/>
    </source>
</evidence>
<sequence>MAASSKKLLLTLDQASSLRPHAQLAPLYPLCTHHRHIFENFRRRLARSRDAPKPPPIKKPKSDDDDEGQAPQIGSGGLAPGSSILDEIEPPRKNEAVQERPSPLKVREPVKYIDPHTIKRTQKDPHPVKRVQWLQKMATRLVRHRGRLSKGDKILRTERFDVSKSPFFKTSVKKLGPLARQIAGKPLEEAMVQMRFSKKLVARDVLKHLEYARNKAIAEKRMGIGLDIPTPEGVAKKEEQLGEGRALVIEDKKGKRRKIEDPSSMYVEQAWVGRGKYQFGTEFRARGRVNKLHLPYTSITVSLKEERTRIREAEERAQKRLKKKVWVPLPDRPVTAQRQYPLW</sequence>
<keyword evidence="7" id="KW-1185">Reference proteome</keyword>
<evidence type="ECO:0000313" key="7">
    <source>
        <dbReference type="Proteomes" id="UP001161017"/>
    </source>
</evidence>
<dbReference type="SUPFAM" id="SSF54843">
    <property type="entry name" value="Ribosomal protein L22"/>
    <property type="match status" value="1"/>
</dbReference>
<organism evidence="6 7">
    <name type="scientific">Ramalina farinacea</name>
    <dbReference type="NCBI Taxonomy" id="258253"/>
    <lineage>
        <taxon>Eukaryota</taxon>
        <taxon>Fungi</taxon>
        <taxon>Dikarya</taxon>
        <taxon>Ascomycota</taxon>
        <taxon>Pezizomycotina</taxon>
        <taxon>Lecanoromycetes</taxon>
        <taxon>OSLEUM clade</taxon>
        <taxon>Lecanoromycetidae</taxon>
        <taxon>Lecanorales</taxon>
        <taxon>Lecanorineae</taxon>
        <taxon>Ramalinaceae</taxon>
        <taxon>Ramalina</taxon>
    </lineage>
</organism>
<evidence type="ECO:0000256" key="3">
    <source>
        <dbReference type="ARBA" id="ARBA00023274"/>
    </source>
</evidence>
<comment type="caution">
    <text evidence="6">The sequence shown here is derived from an EMBL/GenBank/DDBJ whole genome shotgun (WGS) entry which is preliminary data.</text>
</comment>
<dbReference type="InterPro" id="IPR001063">
    <property type="entry name" value="Ribosomal_uL22"/>
</dbReference>
<gene>
    <name evidence="6" type="primary">mrpl22</name>
    <name evidence="6" type="ORF">OHK93_000639</name>
</gene>
<dbReference type="GO" id="GO:0006412">
    <property type="term" value="P:translation"/>
    <property type="evidence" value="ECO:0007669"/>
    <property type="project" value="InterPro"/>
</dbReference>
<dbReference type="InterPro" id="IPR036394">
    <property type="entry name" value="Ribosomal_uL22_sf"/>
</dbReference>
<dbReference type="Pfam" id="PF00237">
    <property type="entry name" value="Ribosomal_L22"/>
    <property type="match status" value="2"/>
</dbReference>
<dbReference type="EMBL" id="JAPUFD010000001">
    <property type="protein sequence ID" value="MDI1485501.1"/>
    <property type="molecule type" value="Genomic_DNA"/>
</dbReference>
<dbReference type="PANTHER" id="PTHR13501">
    <property type="entry name" value="CHLOROPLAST 50S RIBOSOMAL PROTEIN L22-RELATED"/>
    <property type="match status" value="1"/>
</dbReference>
<evidence type="ECO:0000256" key="2">
    <source>
        <dbReference type="ARBA" id="ARBA00022980"/>
    </source>
</evidence>
<feature type="region of interest" description="Disordered" evidence="5">
    <location>
        <begin position="44"/>
        <end position="86"/>
    </location>
</feature>
<dbReference type="PANTHER" id="PTHR13501:SF10">
    <property type="entry name" value="LARGE RIBOSOMAL SUBUNIT PROTEIN UL22M"/>
    <property type="match status" value="1"/>
</dbReference>
<dbReference type="Gene3D" id="3.90.470.10">
    <property type="entry name" value="Ribosomal protein L22/L17"/>
    <property type="match status" value="1"/>
</dbReference>
<keyword evidence="2 4" id="KW-0689">Ribosomal protein</keyword>
<evidence type="ECO:0000256" key="4">
    <source>
        <dbReference type="RuleBase" id="RU004005"/>
    </source>
</evidence>
<proteinExistence type="inferred from homology"/>
<evidence type="ECO:0000256" key="1">
    <source>
        <dbReference type="ARBA" id="ARBA00009451"/>
    </source>
</evidence>
<accession>A0AA43QIH2</accession>
<reference evidence="6" key="1">
    <citation type="journal article" date="2023" name="Genome Biol. Evol.">
        <title>First Whole Genome Sequence and Flow Cytometry Genome Size Data for the Lichen-Forming Fungus Ramalina farinacea (Ascomycota).</title>
        <authorList>
            <person name="Llewellyn T."/>
            <person name="Mian S."/>
            <person name="Hill R."/>
            <person name="Leitch I.J."/>
            <person name="Gaya E."/>
        </authorList>
    </citation>
    <scope>NUCLEOTIDE SEQUENCE</scope>
    <source>
        <strain evidence="6">LIQ254RAFAR</strain>
    </source>
</reference>
<dbReference type="InterPro" id="IPR047867">
    <property type="entry name" value="Ribosomal_uL22_bac/org-type"/>
</dbReference>
<keyword evidence="3 4" id="KW-0687">Ribonucleoprotein</keyword>
<dbReference type="GO" id="GO:0003735">
    <property type="term" value="F:structural constituent of ribosome"/>
    <property type="evidence" value="ECO:0007669"/>
    <property type="project" value="InterPro"/>
</dbReference>
<dbReference type="Proteomes" id="UP001161017">
    <property type="component" value="Unassembled WGS sequence"/>
</dbReference>
<protein>
    <submittedName>
        <fullName evidence="6">39S ribosomal protein L22, mitochondrial</fullName>
    </submittedName>
</protein>
<dbReference type="GO" id="GO:0015934">
    <property type="term" value="C:large ribosomal subunit"/>
    <property type="evidence" value="ECO:0007669"/>
    <property type="project" value="InterPro"/>
</dbReference>
<dbReference type="AlphaFoldDB" id="A0AA43QIH2"/>